<dbReference type="GO" id="GO:0032040">
    <property type="term" value="C:small-subunit processome"/>
    <property type="evidence" value="ECO:0007669"/>
    <property type="project" value="InterPro"/>
</dbReference>
<dbReference type="CDD" id="cd09865">
    <property type="entry name" value="PIN_ScUtp23p-like"/>
    <property type="match status" value="1"/>
</dbReference>
<name>A0A1B9GY58_9TREE</name>
<evidence type="ECO:0000256" key="5">
    <source>
        <dbReference type="ARBA" id="ARBA00037300"/>
    </source>
</evidence>
<keyword evidence="4" id="KW-0539">Nucleus</keyword>
<evidence type="ECO:0000256" key="2">
    <source>
        <dbReference type="ARBA" id="ARBA00022517"/>
    </source>
</evidence>
<evidence type="ECO:0000259" key="9">
    <source>
        <dbReference type="Pfam" id="PF24779"/>
    </source>
</evidence>
<comment type="similarity">
    <text evidence="6">Belongs to the UTP23/FCF1 family. UTP23 subfamily.</text>
</comment>
<feature type="domain" description="UTP23 sensor motif region" evidence="9">
    <location>
        <begin position="200"/>
        <end position="216"/>
    </location>
</feature>
<evidence type="ECO:0000256" key="6">
    <source>
        <dbReference type="ARBA" id="ARBA00038503"/>
    </source>
</evidence>
<keyword evidence="2" id="KW-0690">Ribosome biogenesis</keyword>
<dbReference type="InterPro" id="IPR057776">
    <property type="entry name" value="UTP23_sensor"/>
</dbReference>
<dbReference type="OrthoDB" id="25675at2759"/>
<dbReference type="FunFam" id="3.40.50.1010:FF:000006">
    <property type="entry name" value="rRNA-processing protein UTP23 homolog"/>
    <property type="match status" value="1"/>
</dbReference>
<reference evidence="11" key="2">
    <citation type="submission" date="2013-12" db="EMBL/GenBank/DDBJ databases">
        <title>Evolution of pathogenesis and genome organization in the Tremellales.</title>
        <authorList>
            <person name="Cuomo C."/>
            <person name="Litvintseva A."/>
            <person name="Heitman J."/>
            <person name="Chen Y."/>
            <person name="Sun S."/>
            <person name="Springer D."/>
            <person name="Dromer F."/>
            <person name="Young S."/>
            <person name="Zeng Q."/>
            <person name="Chapman S."/>
            <person name="Gujja S."/>
            <person name="Saif S."/>
            <person name="Birren B."/>
        </authorList>
    </citation>
    <scope>NUCLEOTIDE SEQUENCE [LARGE SCALE GENOMIC DNA]</scope>
    <source>
        <strain evidence="11">BCC8398</strain>
    </source>
</reference>
<accession>A0A1B9GY58</accession>
<keyword evidence="3" id="KW-0698">rRNA processing</keyword>
<dbReference type="InterPro" id="IPR006984">
    <property type="entry name" value="Fcf1/UTP23"/>
</dbReference>
<evidence type="ECO:0000256" key="4">
    <source>
        <dbReference type="ARBA" id="ARBA00023242"/>
    </source>
</evidence>
<evidence type="ECO:0000256" key="8">
    <source>
        <dbReference type="SAM" id="MobiDB-lite"/>
    </source>
</evidence>
<evidence type="ECO:0000256" key="7">
    <source>
        <dbReference type="ARBA" id="ARBA00076388"/>
    </source>
</evidence>
<evidence type="ECO:0000256" key="1">
    <source>
        <dbReference type="ARBA" id="ARBA00004604"/>
    </source>
</evidence>
<proteinExistence type="inferred from homology"/>
<reference evidence="10 11" key="1">
    <citation type="submission" date="2013-07" db="EMBL/GenBank/DDBJ databases">
        <title>The Genome Sequence of Cryptococcus heveanensis BCC8398.</title>
        <authorList>
            <consortium name="The Broad Institute Genome Sequencing Platform"/>
            <person name="Cuomo C."/>
            <person name="Litvintseva A."/>
            <person name="Chen Y."/>
            <person name="Heitman J."/>
            <person name="Sun S."/>
            <person name="Springer D."/>
            <person name="Dromer F."/>
            <person name="Young S.K."/>
            <person name="Zeng Q."/>
            <person name="Gargeya S."/>
            <person name="Fitzgerald M."/>
            <person name="Abouelleil A."/>
            <person name="Alvarado L."/>
            <person name="Berlin A.M."/>
            <person name="Chapman S.B."/>
            <person name="Dewar J."/>
            <person name="Goldberg J."/>
            <person name="Griggs A."/>
            <person name="Gujja S."/>
            <person name="Hansen M."/>
            <person name="Howarth C."/>
            <person name="Imamovic A."/>
            <person name="Larimer J."/>
            <person name="McCowan C."/>
            <person name="Murphy C."/>
            <person name="Pearson M."/>
            <person name="Priest M."/>
            <person name="Roberts A."/>
            <person name="Saif S."/>
            <person name="Shea T."/>
            <person name="Sykes S."/>
            <person name="Wortman J."/>
            <person name="Nusbaum C."/>
            <person name="Birren B."/>
        </authorList>
    </citation>
    <scope>NUCLEOTIDE SEQUENCE [LARGE SCALE GENOMIC DNA]</scope>
    <source>
        <strain evidence="10 11">BCC8398</strain>
    </source>
</reference>
<dbReference type="SUPFAM" id="SSF88723">
    <property type="entry name" value="PIN domain-like"/>
    <property type="match status" value="1"/>
</dbReference>
<dbReference type="EMBL" id="KI669497">
    <property type="protein sequence ID" value="OCF35971.1"/>
    <property type="molecule type" value="Genomic_DNA"/>
</dbReference>
<evidence type="ECO:0000313" key="10">
    <source>
        <dbReference type="EMBL" id="OCF35971.1"/>
    </source>
</evidence>
<protein>
    <recommendedName>
        <fullName evidence="7">U three protein 23</fullName>
    </recommendedName>
</protein>
<organism evidence="10 11">
    <name type="scientific">Kwoniella heveanensis BCC8398</name>
    <dbReference type="NCBI Taxonomy" id="1296120"/>
    <lineage>
        <taxon>Eukaryota</taxon>
        <taxon>Fungi</taxon>
        <taxon>Dikarya</taxon>
        <taxon>Basidiomycota</taxon>
        <taxon>Agaricomycotina</taxon>
        <taxon>Tremellomycetes</taxon>
        <taxon>Tremellales</taxon>
        <taxon>Cryptococcaceae</taxon>
        <taxon>Kwoniella</taxon>
    </lineage>
</organism>
<dbReference type="AlphaFoldDB" id="A0A1B9GY58"/>
<dbReference type="Pfam" id="PF04900">
    <property type="entry name" value="Fcf1"/>
    <property type="match status" value="1"/>
</dbReference>
<evidence type="ECO:0000256" key="3">
    <source>
        <dbReference type="ARBA" id="ARBA00022552"/>
    </source>
</evidence>
<dbReference type="PANTHER" id="PTHR12416">
    <property type="entry name" value="RRNA-PROCESSING PROTEIN UTP23 HOMOLOG"/>
    <property type="match status" value="1"/>
</dbReference>
<dbReference type="Proteomes" id="UP000092666">
    <property type="component" value="Unassembled WGS sequence"/>
</dbReference>
<feature type="compositionally biased region" description="Basic residues" evidence="8">
    <location>
        <begin position="275"/>
        <end position="286"/>
    </location>
</feature>
<dbReference type="InterPro" id="IPR029060">
    <property type="entry name" value="PIN-like_dom_sf"/>
</dbReference>
<dbReference type="GO" id="GO:0006364">
    <property type="term" value="P:rRNA processing"/>
    <property type="evidence" value="ECO:0007669"/>
    <property type="project" value="UniProtKB-KW"/>
</dbReference>
<feature type="region of interest" description="Disordered" evidence="8">
    <location>
        <begin position="300"/>
        <end position="319"/>
    </location>
</feature>
<evidence type="ECO:0000313" key="11">
    <source>
        <dbReference type="Proteomes" id="UP000092666"/>
    </source>
</evidence>
<feature type="compositionally biased region" description="Basic and acidic residues" evidence="8">
    <location>
        <begin position="159"/>
        <end position="174"/>
    </location>
</feature>
<dbReference type="Pfam" id="PF24779">
    <property type="entry name" value="UTP23_sensor"/>
    <property type="match status" value="1"/>
</dbReference>
<feature type="region of interest" description="Disordered" evidence="8">
    <location>
        <begin position="191"/>
        <end position="288"/>
    </location>
</feature>
<feature type="region of interest" description="Disordered" evidence="8">
    <location>
        <begin position="159"/>
        <end position="179"/>
    </location>
</feature>
<keyword evidence="11" id="KW-1185">Reference proteome</keyword>
<gene>
    <name evidence="10" type="ORF">I316_02466</name>
</gene>
<dbReference type="STRING" id="1296120.A0A1B9GY58"/>
<comment type="function">
    <text evidence="5">Involved in rRNA-processing and ribosome biogenesis.</text>
</comment>
<comment type="subcellular location">
    <subcellularLocation>
        <location evidence="1">Nucleus</location>
        <location evidence="1">Nucleolus</location>
    </subcellularLocation>
</comment>
<sequence length="319" mass="34765">MRQKRAKTYKRVMALYIQTFNFRQPFQILVSHDLLLEGAKSDLNMHKQFLTVVQGECKPMITQCCMEALYKLGKDVQRTTDLAKTFERRKCNHREALEPDECLKDVIGSTNKHRYVLASSSSALRVALQVIPGLPIIHFNPRGVLVLSPPSTATIRAKNKLEEERRVEGSKEMEGVVDGENVVGAPTVAAGSSAATAGSRKKAKGVNPLSVKKKKKAPPVTSASAQKGRDGEGKKRRRDENDDQEEGAIEAPAEGGLGVDEEGGQETVSVDRDSLKKKKRKRSKKSAVKDAIAALEAEAKEEADARAGLQAGSSGSDEE</sequence>
<dbReference type="Gene3D" id="3.40.50.1010">
    <property type="entry name" value="5'-nuclease"/>
    <property type="match status" value="1"/>
</dbReference>